<dbReference type="NCBIfam" id="TIGR02250">
    <property type="entry name" value="FCP1_euk"/>
    <property type="match status" value="1"/>
</dbReference>
<dbReference type="SMART" id="SM00577">
    <property type="entry name" value="CPDc"/>
    <property type="match status" value="1"/>
</dbReference>
<dbReference type="AlphaFoldDB" id="K8F2Y6"/>
<evidence type="ECO:0000256" key="3">
    <source>
        <dbReference type="ARBA" id="ARBA00023242"/>
    </source>
</evidence>
<dbReference type="Gene3D" id="3.40.50.10190">
    <property type="entry name" value="BRCT domain"/>
    <property type="match status" value="1"/>
</dbReference>
<dbReference type="KEGG" id="bpg:Bathy07g01830"/>
<evidence type="ECO:0000313" key="11">
    <source>
        <dbReference type="Proteomes" id="UP000198341"/>
    </source>
</evidence>
<dbReference type="Pfam" id="PF12738">
    <property type="entry name" value="PTCB-BRCT"/>
    <property type="match status" value="1"/>
</dbReference>
<dbReference type="CDD" id="cd07521">
    <property type="entry name" value="HAD_FCP1-like"/>
    <property type="match status" value="1"/>
</dbReference>
<evidence type="ECO:0000256" key="1">
    <source>
        <dbReference type="ARBA" id="ARBA00004123"/>
    </source>
</evidence>
<dbReference type="InterPro" id="IPR039189">
    <property type="entry name" value="Fcp1"/>
</dbReference>
<accession>K8F2Y6</accession>
<feature type="compositionally biased region" description="Polar residues" evidence="7">
    <location>
        <begin position="53"/>
        <end position="63"/>
    </location>
</feature>
<dbReference type="PROSITE" id="PS50172">
    <property type="entry name" value="BRCT"/>
    <property type="match status" value="1"/>
</dbReference>
<name>K8F2Y6_9CHLO</name>
<evidence type="ECO:0000256" key="7">
    <source>
        <dbReference type="SAM" id="MobiDB-lite"/>
    </source>
</evidence>
<evidence type="ECO:0000259" key="9">
    <source>
        <dbReference type="PROSITE" id="PS50969"/>
    </source>
</evidence>
<feature type="domain" description="BRCT" evidence="8">
    <location>
        <begin position="452"/>
        <end position="545"/>
    </location>
</feature>
<proteinExistence type="predicted"/>
<feature type="domain" description="FCP1 homology" evidence="9">
    <location>
        <begin position="180"/>
        <end position="376"/>
    </location>
</feature>
<comment type="catalytic activity">
    <reaction evidence="4 6">
        <text>O-phospho-L-seryl-[protein] + H2O = L-seryl-[protein] + phosphate</text>
        <dbReference type="Rhea" id="RHEA:20629"/>
        <dbReference type="Rhea" id="RHEA-COMP:9863"/>
        <dbReference type="Rhea" id="RHEA-COMP:11604"/>
        <dbReference type="ChEBI" id="CHEBI:15377"/>
        <dbReference type="ChEBI" id="CHEBI:29999"/>
        <dbReference type="ChEBI" id="CHEBI:43474"/>
        <dbReference type="ChEBI" id="CHEBI:83421"/>
        <dbReference type="EC" id="3.1.3.16"/>
    </reaction>
</comment>
<dbReference type="EC" id="3.1.3.16" evidence="6"/>
<dbReference type="Pfam" id="PF03031">
    <property type="entry name" value="NIF"/>
    <property type="match status" value="1"/>
</dbReference>
<evidence type="ECO:0000259" key="8">
    <source>
        <dbReference type="PROSITE" id="PS50172"/>
    </source>
</evidence>
<dbReference type="InterPro" id="IPR011947">
    <property type="entry name" value="FCP1_euk"/>
</dbReference>
<dbReference type="InterPro" id="IPR036412">
    <property type="entry name" value="HAD-like_sf"/>
</dbReference>
<evidence type="ECO:0000256" key="2">
    <source>
        <dbReference type="ARBA" id="ARBA00022801"/>
    </source>
</evidence>
<dbReference type="GO" id="GO:0008420">
    <property type="term" value="F:RNA polymerase II CTD heptapeptide repeat phosphatase activity"/>
    <property type="evidence" value="ECO:0007669"/>
    <property type="project" value="UniProtKB-UniRule"/>
</dbReference>
<protein>
    <recommendedName>
        <fullName evidence="6">RNA polymerase II C-terminal domain phosphatase-like</fullName>
        <ecNumber evidence="6">3.1.3.16</ecNumber>
    </recommendedName>
</protein>
<dbReference type="PANTHER" id="PTHR23081">
    <property type="entry name" value="RNA POLYMERASE II CTD PHOSPHATASE"/>
    <property type="match status" value="1"/>
</dbReference>
<organism evidence="10 11">
    <name type="scientific">Bathycoccus prasinos</name>
    <dbReference type="NCBI Taxonomy" id="41875"/>
    <lineage>
        <taxon>Eukaryota</taxon>
        <taxon>Viridiplantae</taxon>
        <taxon>Chlorophyta</taxon>
        <taxon>Mamiellophyceae</taxon>
        <taxon>Mamiellales</taxon>
        <taxon>Bathycoccaceae</taxon>
        <taxon>Bathycoccus</taxon>
    </lineage>
</organism>
<gene>
    <name evidence="10" type="ORF">Bathy07g01830</name>
</gene>
<dbReference type="EMBL" id="FO082272">
    <property type="protein sequence ID" value="CCO66392.1"/>
    <property type="molecule type" value="Genomic_DNA"/>
</dbReference>
<dbReference type="GO" id="GO:0005634">
    <property type="term" value="C:nucleus"/>
    <property type="evidence" value="ECO:0007669"/>
    <property type="project" value="UniProtKB-SubCell"/>
</dbReference>
<dbReference type="InterPro" id="IPR023214">
    <property type="entry name" value="HAD_sf"/>
</dbReference>
<keyword evidence="11" id="KW-1185">Reference proteome</keyword>
<comment type="subcellular location">
    <subcellularLocation>
        <location evidence="1 6">Nucleus</location>
    </subcellularLocation>
</comment>
<comment type="function">
    <text evidence="6">This promotes the activity of RNA polymerase II.</text>
</comment>
<dbReference type="PANTHER" id="PTHR23081:SF36">
    <property type="entry name" value="RNA POLYMERASE II SUBUNIT A C-TERMINAL DOMAIN PHOSPHATASE"/>
    <property type="match status" value="1"/>
</dbReference>
<keyword evidence="2 6" id="KW-0378">Hydrolase</keyword>
<reference evidence="10 11" key="1">
    <citation type="submission" date="2011-10" db="EMBL/GenBank/DDBJ databases">
        <authorList>
            <person name="Genoscope - CEA"/>
        </authorList>
    </citation>
    <scope>NUCLEOTIDE SEQUENCE [LARGE SCALE GENOMIC DNA]</scope>
    <source>
        <strain evidence="10 11">RCC 1105</strain>
    </source>
</reference>
<comment type="catalytic activity">
    <reaction evidence="5 6">
        <text>O-phospho-L-threonyl-[protein] + H2O = L-threonyl-[protein] + phosphate</text>
        <dbReference type="Rhea" id="RHEA:47004"/>
        <dbReference type="Rhea" id="RHEA-COMP:11060"/>
        <dbReference type="Rhea" id="RHEA-COMP:11605"/>
        <dbReference type="ChEBI" id="CHEBI:15377"/>
        <dbReference type="ChEBI" id="CHEBI:30013"/>
        <dbReference type="ChEBI" id="CHEBI:43474"/>
        <dbReference type="ChEBI" id="CHEBI:61977"/>
        <dbReference type="EC" id="3.1.3.16"/>
    </reaction>
</comment>
<feature type="compositionally biased region" description="Basic and acidic residues" evidence="7">
    <location>
        <begin position="42"/>
        <end position="52"/>
    </location>
</feature>
<dbReference type="SMART" id="SM00292">
    <property type="entry name" value="BRCT"/>
    <property type="match status" value="1"/>
</dbReference>
<evidence type="ECO:0000256" key="4">
    <source>
        <dbReference type="ARBA" id="ARBA00047761"/>
    </source>
</evidence>
<dbReference type="InterPro" id="IPR001357">
    <property type="entry name" value="BRCT_dom"/>
</dbReference>
<feature type="compositionally biased region" description="Basic and acidic residues" evidence="7">
    <location>
        <begin position="18"/>
        <end position="35"/>
    </location>
</feature>
<dbReference type="GeneID" id="19014672"/>
<sequence>MSNDKSNGSATSSSSEDSLAKEMTESLLERKKEGKEEEEEESEKKKKEEEARTTVQTTTGKIETSNIPFGARRLVKRRKVVNDGAGTFVRGDGDAAKNNEKTNSAEECEHPAFMFGICVHCGQRATTVKNDGGGGGGDEEKKEERGGANAETAVRYLHEGLTVSDKLLREAKNEERMATLNQGKLFLVLDLDHTLLNSCRFDELNDEERESLDRKVEKREEEDELRSKLLGLVGGGDAGGGRRPRFPDLYCLSHFSTYTKLRPYVFEFLEQASKICRMHVYTMGDKNYAHEMASLIDPEGKYFHGRIIGNSDSTCSKTKDLDIVLGGDDCTMIVDDTSRVWPRHARNLIRVDRYHFFRKSATSFREMEKSSVMERGLDEGEAEEEGAPAKHREVLKDVLAVLTVAHRMMAFSDGSGHREKKDHKDVRQVFERNGMASEGENGGNVESVDPASSSLLLKGCVILPSGITPSNDERPDRHPLLLVAVGLGATIATAMNDNVTHVLARADNTEKVKWGRKRGLFIVNGNWLRECAMQNAKLDEHNFATL</sequence>
<feature type="region of interest" description="Disordered" evidence="7">
    <location>
        <begin position="128"/>
        <end position="149"/>
    </location>
</feature>
<feature type="region of interest" description="Disordered" evidence="7">
    <location>
        <begin position="1"/>
        <end position="63"/>
    </location>
</feature>
<dbReference type="STRING" id="41875.K8F2Y6"/>
<dbReference type="SUPFAM" id="SSF56784">
    <property type="entry name" value="HAD-like"/>
    <property type="match status" value="1"/>
</dbReference>
<dbReference type="InterPro" id="IPR004274">
    <property type="entry name" value="FCP1_dom"/>
</dbReference>
<dbReference type="RefSeq" id="XP_007512304.1">
    <property type="nucleotide sequence ID" value="XM_007512242.1"/>
</dbReference>
<evidence type="ECO:0000313" key="10">
    <source>
        <dbReference type="EMBL" id="CCO66392.1"/>
    </source>
</evidence>
<dbReference type="InterPro" id="IPR036420">
    <property type="entry name" value="BRCT_dom_sf"/>
</dbReference>
<dbReference type="Gene3D" id="3.40.50.1000">
    <property type="entry name" value="HAD superfamily/HAD-like"/>
    <property type="match status" value="1"/>
</dbReference>
<dbReference type="eggNOG" id="KOG0323">
    <property type="taxonomic scope" value="Eukaryota"/>
</dbReference>
<evidence type="ECO:0000256" key="6">
    <source>
        <dbReference type="RuleBase" id="RU366066"/>
    </source>
</evidence>
<feature type="compositionally biased region" description="Low complexity" evidence="7">
    <location>
        <begin position="1"/>
        <end position="17"/>
    </location>
</feature>
<evidence type="ECO:0000256" key="5">
    <source>
        <dbReference type="ARBA" id="ARBA00048336"/>
    </source>
</evidence>
<dbReference type="OrthoDB" id="498739at2759"/>
<keyword evidence="3 6" id="KW-0539">Nucleus</keyword>
<dbReference type="SUPFAM" id="SSF52113">
    <property type="entry name" value="BRCT domain"/>
    <property type="match status" value="1"/>
</dbReference>
<dbReference type="Proteomes" id="UP000198341">
    <property type="component" value="Chromosome 7"/>
</dbReference>
<dbReference type="PROSITE" id="PS50969">
    <property type="entry name" value="FCP1"/>
    <property type="match status" value="1"/>
</dbReference>